<comment type="caution">
    <text evidence="1">The sequence shown here is derived from an EMBL/GenBank/DDBJ whole genome shotgun (WGS) entry which is preliminary data.</text>
</comment>
<reference evidence="1" key="2">
    <citation type="journal article" date="2023" name="IMA Fungus">
        <title>Comparative genomic study of the Penicillium genus elucidates a diverse pangenome and 15 lateral gene transfer events.</title>
        <authorList>
            <person name="Petersen C."/>
            <person name="Sorensen T."/>
            <person name="Nielsen M.R."/>
            <person name="Sondergaard T.E."/>
            <person name="Sorensen J.L."/>
            <person name="Fitzpatrick D.A."/>
            <person name="Frisvad J.C."/>
            <person name="Nielsen K.L."/>
        </authorList>
    </citation>
    <scope>NUCLEOTIDE SEQUENCE</scope>
    <source>
        <strain evidence="1">IBT 16125</strain>
    </source>
</reference>
<proteinExistence type="predicted"/>
<protein>
    <submittedName>
        <fullName evidence="1">Uncharacterized protein</fullName>
    </submittedName>
</protein>
<evidence type="ECO:0000313" key="2">
    <source>
        <dbReference type="Proteomes" id="UP001213681"/>
    </source>
</evidence>
<accession>A0AAD6G0U7</accession>
<name>A0AAD6G0U7_9EURO</name>
<gene>
    <name evidence="1" type="ORF">N7458_007435</name>
</gene>
<evidence type="ECO:0000313" key="1">
    <source>
        <dbReference type="EMBL" id="KAJ5443563.1"/>
    </source>
</evidence>
<sequence>MYLRTTRVRVIVAILPSRLLDVVNPHGGRSGLIAVINVAEGVVRARGQSVDTVAAKGVDAAVDARPDEVLIAHEVAREGSEECACGVVGAIEQVYCVMAWKGTVL</sequence>
<keyword evidence="2" id="KW-1185">Reference proteome</keyword>
<dbReference type="AlphaFoldDB" id="A0AAD6G0U7"/>
<organism evidence="1 2">
    <name type="scientific">Penicillium daleae</name>
    <dbReference type="NCBI Taxonomy" id="63821"/>
    <lineage>
        <taxon>Eukaryota</taxon>
        <taxon>Fungi</taxon>
        <taxon>Dikarya</taxon>
        <taxon>Ascomycota</taxon>
        <taxon>Pezizomycotina</taxon>
        <taxon>Eurotiomycetes</taxon>
        <taxon>Eurotiomycetidae</taxon>
        <taxon>Eurotiales</taxon>
        <taxon>Aspergillaceae</taxon>
        <taxon>Penicillium</taxon>
    </lineage>
</organism>
<reference evidence="1" key="1">
    <citation type="submission" date="2022-12" db="EMBL/GenBank/DDBJ databases">
        <authorList>
            <person name="Petersen C."/>
        </authorList>
    </citation>
    <scope>NUCLEOTIDE SEQUENCE</scope>
    <source>
        <strain evidence="1">IBT 16125</strain>
    </source>
</reference>
<dbReference type="RefSeq" id="XP_056763643.1">
    <property type="nucleotide sequence ID" value="XM_056910817.1"/>
</dbReference>
<dbReference type="EMBL" id="JAPVEA010000007">
    <property type="protein sequence ID" value="KAJ5443563.1"/>
    <property type="molecule type" value="Genomic_DNA"/>
</dbReference>
<dbReference type="GeneID" id="81601060"/>
<dbReference type="Proteomes" id="UP001213681">
    <property type="component" value="Unassembled WGS sequence"/>
</dbReference>